<dbReference type="AlphaFoldDB" id="A0A811UZQ7"/>
<keyword evidence="5" id="KW-1185">Reference proteome</keyword>
<dbReference type="PANTHER" id="PTHR12377">
    <property type="entry name" value="CYTOSOLIC IRON-SULFUR ASSEMBLY COMPONENT 2B-RELATED"/>
    <property type="match status" value="1"/>
</dbReference>
<protein>
    <submittedName>
        <fullName evidence="4">(Mediterranean fruit fly) hypothetical protein</fullName>
    </submittedName>
</protein>
<comment type="similarity">
    <text evidence="1">Belongs to the MIP18 family.</text>
</comment>
<evidence type="ECO:0000313" key="5">
    <source>
        <dbReference type="Proteomes" id="UP000606786"/>
    </source>
</evidence>
<evidence type="ECO:0000256" key="2">
    <source>
        <dbReference type="ARBA" id="ARBA00022829"/>
    </source>
</evidence>
<comment type="caution">
    <text evidence="4">The sequence shown here is derived from an EMBL/GenBank/DDBJ whole genome shotgun (WGS) entry which is preliminary data.</text>
</comment>
<dbReference type="Gene3D" id="6.10.250.1280">
    <property type="match status" value="1"/>
</dbReference>
<sequence length="199" mass="22658">MNNLQRNSVNCQIYILVFSRTDICQSTLKHIVIFGVFLISLLKMPTEIENINPNVYGKRKEREVTINEENEDVPDPFDTREIFDLIRNINDPEHPLTLEELHVVQEDLINVDDSKNEVNIKFTPTIPHCSMATLIGLSIRVKLLRSLPPRFKVNVEITPGTHASENAVNKQLADKERVAAALENKHLAEVINQCISPRA</sequence>
<feature type="domain" description="MIP18 family-like" evidence="3">
    <location>
        <begin position="81"/>
        <end position="157"/>
    </location>
</feature>
<dbReference type="Proteomes" id="UP000606786">
    <property type="component" value="Unassembled WGS sequence"/>
</dbReference>
<dbReference type="EMBL" id="CAJHJT010000034">
    <property type="protein sequence ID" value="CAD7003798.1"/>
    <property type="molecule type" value="Genomic_DNA"/>
</dbReference>
<proteinExistence type="inferred from homology"/>
<organism evidence="4 5">
    <name type="scientific">Ceratitis capitata</name>
    <name type="common">Mediterranean fruit fly</name>
    <name type="synonym">Tephritis capitata</name>
    <dbReference type="NCBI Taxonomy" id="7213"/>
    <lineage>
        <taxon>Eukaryota</taxon>
        <taxon>Metazoa</taxon>
        <taxon>Ecdysozoa</taxon>
        <taxon>Arthropoda</taxon>
        <taxon>Hexapoda</taxon>
        <taxon>Insecta</taxon>
        <taxon>Pterygota</taxon>
        <taxon>Neoptera</taxon>
        <taxon>Endopterygota</taxon>
        <taxon>Diptera</taxon>
        <taxon>Brachycera</taxon>
        <taxon>Muscomorpha</taxon>
        <taxon>Tephritoidea</taxon>
        <taxon>Tephritidae</taxon>
        <taxon>Ceratitis</taxon>
        <taxon>Ceratitis</taxon>
    </lineage>
</organism>
<dbReference type="InterPro" id="IPR034904">
    <property type="entry name" value="FSCA_dom_sf"/>
</dbReference>
<dbReference type="GO" id="GO:0007059">
    <property type="term" value="P:chromosome segregation"/>
    <property type="evidence" value="ECO:0007669"/>
    <property type="project" value="UniProtKB-KW"/>
</dbReference>
<dbReference type="Gene3D" id="3.30.300.130">
    <property type="entry name" value="Fe-S cluster assembly (FSCA)"/>
    <property type="match status" value="1"/>
</dbReference>
<name>A0A811UZQ7_CERCA</name>
<reference evidence="4" key="1">
    <citation type="submission" date="2020-11" db="EMBL/GenBank/DDBJ databases">
        <authorList>
            <person name="Whitehead M."/>
        </authorList>
    </citation>
    <scope>NUCLEOTIDE SEQUENCE</scope>
    <source>
        <strain evidence="4">EGII</strain>
    </source>
</reference>
<dbReference type="GO" id="GO:0051604">
    <property type="term" value="P:protein maturation"/>
    <property type="evidence" value="ECO:0007669"/>
    <property type="project" value="InterPro"/>
</dbReference>
<dbReference type="FunFam" id="3.30.300.130:FF:000005">
    <property type="entry name" value="Mitotic spindle-associated mmxd complex subunit"/>
    <property type="match status" value="1"/>
</dbReference>
<evidence type="ECO:0000256" key="1">
    <source>
        <dbReference type="ARBA" id="ARBA00010381"/>
    </source>
</evidence>
<gene>
    <name evidence="4" type="ORF">CCAP1982_LOCUS12231</name>
</gene>
<dbReference type="InterPro" id="IPR039796">
    <property type="entry name" value="MIP18"/>
</dbReference>
<dbReference type="OrthoDB" id="2746at2759"/>
<dbReference type="PANTHER" id="PTHR12377:SF0">
    <property type="entry name" value="CYTOSOLIC IRON-SULFUR ASSEMBLY COMPONENT 2B"/>
    <property type="match status" value="1"/>
</dbReference>
<evidence type="ECO:0000313" key="4">
    <source>
        <dbReference type="EMBL" id="CAD7003798.1"/>
    </source>
</evidence>
<dbReference type="Pfam" id="PF01883">
    <property type="entry name" value="FeS_assembly_P"/>
    <property type="match status" value="1"/>
</dbReference>
<dbReference type="InterPro" id="IPR002744">
    <property type="entry name" value="MIP18-like"/>
</dbReference>
<dbReference type="SUPFAM" id="SSF117916">
    <property type="entry name" value="Fe-S cluster assembly (FSCA) domain-like"/>
    <property type="match status" value="1"/>
</dbReference>
<dbReference type="GO" id="GO:0097361">
    <property type="term" value="C:cytosolic [4Fe-4S] assembly targeting complex"/>
    <property type="evidence" value="ECO:0007669"/>
    <property type="project" value="TreeGrafter"/>
</dbReference>
<accession>A0A811UZQ7</accession>
<evidence type="ECO:0000259" key="3">
    <source>
        <dbReference type="Pfam" id="PF01883"/>
    </source>
</evidence>
<keyword evidence="2" id="KW-0159">Chromosome partition</keyword>